<dbReference type="RefSeq" id="WP_137620013.1">
    <property type="nucleotide sequence ID" value="NZ_NXLZ01000001.1"/>
</dbReference>
<dbReference type="PANTHER" id="PTHR43300:SF11">
    <property type="entry name" value="ACETYLTRANSFERASE RV3034C-RELATED"/>
    <property type="match status" value="1"/>
</dbReference>
<dbReference type="AlphaFoldDB" id="A0A4U7BTD6"/>
<evidence type="ECO:0000313" key="2">
    <source>
        <dbReference type="EMBL" id="TKX32154.1"/>
    </source>
</evidence>
<evidence type="ECO:0000256" key="1">
    <source>
        <dbReference type="ARBA" id="ARBA00007274"/>
    </source>
</evidence>
<dbReference type="CDD" id="cd03349">
    <property type="entry name" value="LbH_XAT"/>
    <property type="match status" value="1"/>
</dbReference>
<dbReference type="InterPro" id="IPR050179">
    <property type="entry name" value="Trans_hexapeptide_repeat"/>
</dbReference>
<dbReference type="PANTHER" id="PTHR43300">
    <property type="entry name" value="ACETYLTRANSFERASE"/>
    <property type="match status" value="1"/>
</dbReference>
<dbReference type="EMBL" id="NXLZ01000001">
    <property type="protein sequence ID" value="TKX32154.1"/>
    <property type="molecule type" value="Genomic_DNA"/>
</dbReference>
<dbReference type="SUPFAM" id="SSF51161">
    <property type="entry name" value="Trimeric LpxA-like enzymes"/>
    <property type="match status" value="1"/>
</dbReference>
<comment type="similarity">
    <text evidence="1">Belongs to the transferase hexapeptide repeat family.</text>
</comment>
<sequence length="169" mass="19846">MKIGRYCSIAVGINFIFSKHPLNIISTSSFTYDSNFIIFKKARENFNSSFYVNRYRDFIEPDKPTILMDDVYICANACLKPGITLHTGCVVGQNSVVTKDVPPYAIVVGNPGKIVKYRFEEQVIKRLLNLQWWKYKFCDFQGINFYLDQLEKRIERKEIKIFQPKKIFF</sequence>
<keyword evidence="3" id="KW-1185">Reference proteome</keyword>
<dbReference type="Gene3D" id="2.160.10.10">
    <property type="entry name" value="Hexapeptide repeat proteins"/>
    <property type="match status" value="1"/>
</dbReference>
<dbReference type="GO" id="GO:0016740">
    <property type="term" value="F:transferase activity"/>
    <property type="evidence" value="ECO:0007669"/>
    <property type="project" value="UniProtKB-KW"/>
</dbReference>
<protein>
    <submittedName>
        <fullName evidence="2">Acetyltransferase</fullName>
    </submittedName>
</protein>
<accession>A0A4U7BTD6</accession>
<organism evidence="2 3">
    <name type="scientific">Campylobacter estrildidarum</name>
    <dbReference type="NCBI Taxonomy" id="2510189"/>
    <lineage>
        <taxon>Bacteria</taxon>
        <taxon>Pseudomonadati</taxon>
        <taxon>Campylobacterota</taxon>
        <taxon>Epsilonproteobacteria</taxon>
        <taxon>Campylobacterales</taxon>
        <taxon>Campylobacteraceae</taxon>
        <taxon>Campylobacter</taxon>
    </lineage>
</organism>
<dbReference type="Proteomes" id="UP000308838">
    <property type="component" value="Unassembled WGS sequence"/>
</dbReference>
<name>A0A4U7BTD6_9BACT</name>
<proteinExistence type="inferred from homology"/>
<keyword evidence="2" id="KW-0808">Transferase</keyword>
<dbReference type="OrthoDB" id="272049at2"/>
<gene>
    <name evidence="2" type="ORF">CQA69_01190</name>
</gene>
<reference evidence="2 3" key="1">
    <citation type="submission" date="2018-05" db="EMBL/GenBank/DDBJ databases">
        <title>Novel Campyloabacter and Helicobacter Species and Strains.</title>
        <authorList>
            <person name="Mannion A.J."/>
            <person name="Shen Z."/>
            <person name="Fox J.G."/>
        </authorList>
    </citation>
    <scope>NUCLEOTIDE SEQUENCE [LARGE SCALE GENOMIC DNA]</scope>
    <source>
        <strain evidence="3">MIT17-664</strain>
    </source>
</reference>
<dbReference type="InterPro" id="IPR011004">
    <property type="entry name" value="Trimer_LpxA-like_sf"/>
</dbReference>
<comment type="caution">
    <text evidence="2">The sequence shown here is derived from an EMBL/GenBank/DDBJ whole genome shotgun (WGS) entry which is preliminary data.</text>
</comment>
<evidence type="ECO:0000313" key="3">
    <source>
        <dbReference type="Proteomes" id="UP000308838"/>
    </source>
</evidence>